<protein>
    <recommendedName>
        <fullName evidence="3">DUF3600 domain-containing protein</fullName>
    </recommendedName>
</protein>
<dbReference type="RefSeq" id="WP_310141540.1">
    <property type="nucleotide sequence ID" value="NZ_JAVDTR010000009.1"/>
</dbReference>
<evidence type="ECO:0000259" key="3">
    <source>
        <dbReference type="Pfam" id="PF12207"/>
    </source>
</evidence>
<dbReference type="Proteomes" id="UP001254832">
    <property type="component" value="Unassembled WGS sequence"/>
</dbReference>
<dbReference type="InterPro" id="IPR022019">
    <property type="entry name" value="DUF3600"/>
</dbReference>
<keyword evidence="2" id="KW-1133">Transmembrane helix</keyword>
<dbReference type="EMBL" id="JAVDTR010000009">
    <property type="protein sequence ID" value="MDR6724826.1"/>
    <property type="molecule type" value="Genomic_DNA"/>
</dbReference>
<evidence type="ECO:0000313" key="5">
    <source>
        <dbReference type="Proteomes" id="UP001254832"/>
    </source>
</evidence>
<sequence>MKLEDELRSAYRQETRHWSNPQEGKENMLKTIRSKSMGNRRPRKWIVAAVIAAVLIIPTGAYAGYTYLADDIYGSEQNITVLGGTAADYNRLEAKLQEAKAYFSDDEFTQYMSLLKQLGQMALTHADPQGDLHPEQWSTVDQEKYNQLAASLEPFFERLEGASEEKELMDRQQFRTETYKAAEEMLSKEEFIEFQVLFENMEKYEAIVVDENGSIHEERLSAEQKQDLEQVRKQFYSYLDQIGYSVR</sequence>
<evidence type="ECO:0000313" key="4">
    <source>
        <dbReference type="EMBL" id="MDR6724826.1"/>
    </source>
</evidence>
<comment type="caution">
    <text evidence="4">The sequence shown here is derived from an EMBL/GenBank/DDBJ whole genome shotgun (WGS) entry which is preliminary data.</text>
</comment>
<feature type="region of interest" description="Disordered" evidence="1">
    <location>
        <begin position="1"/>
        <end position="25"/>
    </location>
</feature>
<dbReference type="InterPro" id="IPR038267">
    <property type="entry name" value="ECF_sigma_eff"/>
</dbReference>
<dbReference type="AlphaFoldDB" id="A0AAP5H4I4"/>
<keyword evidence="2" id="KW-0812">Transmembrane</keyword>
<proteinExistence type="predicted"/>
<name>A0AAP5H4I4_PAEAM</name>
<gene>
    <name evidence="4" type="ORF">J2W91_003312</name>
</gene>
<dbReference type="Gene3D" id="1.10.3950.10">
    <property type="entry name" value="putative ecf-type sigma factor negative effector from bacillus cereus"/>
    <property type="match status" value="2"/>
</dbReference>
<evidence type="ECO:0000256" key="1">
    <source>
        <dbReference type="SAM" id="MobiDB-lite"/>
    </source>
</evidence>
<reference evidence="4" key="1">
    <citation type="submission" date="2023-07" db="EMBL/GenBank/DDBJ databases">
        <title>Sorghum-associated microbial communities from plants grown in Nebraska, USA.</title>
        <authorList>
            <person name="Schachtman D."/>
        </authorList>
    </citation>
    <scope>NUCLEOTIDE SEQUENCE</scope>
    <source>
        <strain evidence="4">BE80</strain>
    </source>
</reference>
<accession>A0AAP5H4I4</accession>
<organism evidence="4 5">
    <name type="scientific">Paenibacillus amylolyticus</name>
    <dbReference type="NCBI Taxonomy" id="1451"/>
    <lineage>
        <taxon>Bacteria</taxon>
        <taxon>Bacillati</taxon>
        <taxon>Bacillota</taxon>
        <taxon>Bacilli</taxon>
        <taxon>Bacillales</taxon>
        <taxon>Paenibacillaceae</taxon>
        <taxon>Paenibacillus</taxon>
    </lineage>
</organism>
<keyword evidence="2" id="KW-0472">Membrane</keyword>
<evidence type="ECO:0000256" key="2">
    <source>
        <dbReference type="SAM" id="Phobius"/>
    </source>
</evidence>
<dbReference type="Pfam" id="PF12207">
    <property type="entry name" value="DUF3600"/>
    <property type="match status" value="1"/>
</dbReference>
<feature type="domain" description="DUF3600" evidence="3">
    <location>
        <begin position="68"/>
        <end position="175"/>
    </location>
</feature>
<feature type="transmembrane region" description="Helical" evidence="2">
    <location>
        <begin position="45"/>
        <end position="68"/>
    </location>
</feature>